<protein>
    <recommendedName>
        <fullName evidence="7">Endolytic murein transglycosylase</fullName>
        <ecNumber evidence="7">4.2.2.29</ecNumber>
    </recommendedName>
    <alternativeName>
        <fullName evidence="7">Peptidoglycan lytic transglycosylase</fullName>
    </alternativeName>
    <alternativeName>
        <fullName evidence="7">Peptidoglycan polymerization terminase</fullName>
    </alternativeName>
</protein>
<keyword evidence="10" id="KW-1185">Reference proteome</keyword>
<evidence type="ECO:0000313" key="9">
    <source>
        <dbReference type="EMBL" id="MCZ4550550.1"/>
    </source>
</evidence>
<dbReference type="RefSeq" id="WP_301571150.1">
    <property type="nucleotide sequence ID" value="NZ_JAPWIE010000003.1"/>
</dbReference>
<gene>
    <name evidence="7 9" type="primary">mltG</name>
    <name evidence="9" type="ORF">O4213_11215</name>
</gene>
<dbReference type="Proteomes" id="UP001067235">
    <property type="component" value="Unassembled WGS sequence"/>
</dbReference>
<keyword evidence="1 7" id="KW-1003">Cell membrane</keyword>
<feature type="site" description="Important for catalytic activity" evidence="7">
    <location>
        <position position="469"/>
    </location>
</feature>
<comment type="caution">
    <text evidence="9">The sequence shown here is derived from an EMBL/GenBank/DDBJ whole genome shotgun (WGS) entry which is preliminary data.</text>
</comment>
<dbReference type="Pfam" id="PF02618">
    <property type="entry name" value="YceG"/>
    <property type="match status" value="1"/>
</dbReference>
<keyword evidence="4 7" id="KW-0472">Membrane</keyword>
<reference evidence="9" key="1">
    <citation type="submission" date="2022-12" db="EMBL/GenBank/DDBJ databases">
        <authorList>
            <person name="Krivoruchko A.V."/>
            <person name="Elkin A."/>
        </authorList>
    </citation>
    <scope>NUCLEOTIDE SEQUENCE</scope>
    <source>
        <strain evidence="9">IEGM 1388</strain>
    </source>
</reference>
<feature type="compositionally biased region" description="Basic and acidic residues" evidence="8">
    <location>
        <begin position="160"/>
        <end position="177"/>
    </location>
</feature>
<dbReference type="InterPro" id="IPR003770">
    <property type="entry name" value="MLTG-like"/>
</dbReference>
<dbReference type="EC" id="4.2.2.29" evidence="7"/>
<organism evidence="9 10">
    <name type="scientific">Gordonia rubripertincta</name>
    <name type="common">Rhodococcus corallinus</name>
    <dbReference type="NCBI Taxonomy" id="36822"/>
    <lineage>
        <taxon>Bacteria</taxon>
        <taxon>Bacillati</taxon>
        <taxon>Actinomycetota</taxon>
        <taxon>Actinomycetes</taxon>
        <taxon>Mycobacteriales</taxon>
        <taxon>Gordoniaceae</taxon>
        <taxon>Gordonia</taxon>
    </lineage>
</organism>
<feature type="region of interest" description="Disordered" evidence="8">
    <location>
        <begin position="1"/>
        <end position="211"/>
    </location>
</feature>
<dbReference type="EMBL" id="JAPWIE010000003">
    <property type="protein sequence ID" value="MCZ4550550.1"/>
    <property type="molecule type" value="Genomic_DNA"/>
</dbReference>
<evidence type="ECO:0000256" key="5">
    <source>
        <dbReference type="ARBA" id="ARBA00023239"/>
    </source>
</evidence>
<feature type="compositionally biased region" description="Basic and acidic residues" evidence="8">
    <location>
        <begin position="188"/>
        <end position="209"/>
    </location>
</feature>
<feature type="compositionally biased region" description="Basic and acidic residues" evidence="8">
    <location>
        <begin position="1"/>
        <end position="25"/>
    </location>
</feature>
<name>A0ABT4MU83_GORRU</name>
<evidence type="ECO:0000256" key="1">
    <source>
        <dbReference type="ARBA" id="ARBA00022475"/>
    </source>
</evidence>
<evidence type="ECO:0000256" key="4">
    <source>
        <dbReference type="ARBA" id="ARBA00023136"/>
    </source>
</evidence>
<evidence type="ECO:0000256" key="7">
    <source>
        <dbReference type="HAMAP-Rule" id="MF_02065"/>
    </source>
</evidence>
<evidence type="ECO:0000256" key="3">
    <source>
        <dbReference type="ARBA" id="ARBA00022989"/>
    </source>
</evidence>
<keyword evidence="6 7" id="KW-0961">Cell wall biogenesis/degradation</keyword>
<sequence length="592" mass="63393">MNDDRSEGPPDDPGHGDRREQQERAAHRRRRSGGHPDPERLRYFTHGDGAPRSGGRHGPRVIPPQDPGASRRNPPGRGNPPAAGSPWSPPGSDDGRRPPPPGASPPSSAAPPARERGPVDSGPLRPPATGHEPRFDRQGPPPHAYDPAPTHDAPGPFSDPGRDEYDRRQADARERSSRAQAAVGASTTERDGGPLPARDRSPKRSAAAERRRRRRRVVISIALVFMVVLIGGIGYAGLRVVGFFGADDKDFTNTAGTADVIVQIPQDATLTKFGEILTENDVVASVNAFTTAANGEPISAGFYKLRTEIPASTAVAMMTNTENRVGRVVIPEGLQLDTKEGIDGKTTPGIFARVAEATTVDLNGEESGVTVEELAQAAATATPQELGVPSWATDAVTALTGDHRRIEGLIAPTSWEAIDPSQTPVQMLNYLISRSASLFAQWGLPESGTSTSNLTPYQTLVTASVVEREVNRAEDYPKVARVIVNRLGDDQALQMDSTVNYTSAIQNIDVAGDDFTAATKWNTYQQKGLPPTPIGAVGQPALQASLDPPAGNWLYFVSVDQQGTTLFTEDFEQHKRNRQQACDNGVLKTNCG</sequence>
<feature type="transmembrane region" description="Helical" evidence="7">
    <location>
        <begin position="217"/>
        <end position="238"/>
    </location>
</feature>
<comment type="subcellular location">
    <subcellularLocation>
        <location evidence="7">Cell membrane</location>
        <topology evidence="7">Single-pass membrane protein</topology>
    </subcellularLocation>
</comment>
<dbReference type="NCBIfam" id="TIGR00247">
    <property type="entry name" value="endolytic transglycosylase MltG"/>
    <property type="match status" value="1"/>
</dbReference>
<evidence type="ECO:0000256" key="8">
    <source>
        <dbReference type="SAM" id="MobiDB-lite"/>
    </source>
</evidence>
<evidence type="ECO:0000256" key="2">
    <source>
        <dbReference type="ARBA" id="ARBA00022692"/>
    </source>
</evidence>
<keyword evidence="5 7" id="KW-0456">Lyase</keyword>
<dbReference type="HAMAP" id="MF_02065">
    <property type="entry name" value="MltG"/>
    <property type="match status" value="1"/>
</dbReference>
<keyword evidence="3 7" id="KW-1133">Transmembrane helix</keyword>
<dbReference type="PANTHER" id="PTHR30518">
    <property type="entry name" value="ENDOLYTIC MUREIN TRANSGLYCOSYLASE"/>
    <property type="match status" value="1"/>
</dbReference>
<comment type="function">
    <text evidence="7">Functions as a peptidoglycan terminase that cleaves nascent peptidoglycan strands endolytically to terminate their elongation.</text>
</comment>
<comment type="similarity">
    <text evidence="7">Belongs to the transglycosylase MltG family.</text>
</comment>
<evidence type="ECO:0000313" key="10">
    <source>
        <dbReference type="Proteomes" id="UP001067235"/>
    </source>
</evidence>
<proteinExistence type="inferred from homology"/>
<accession>A0ABT4MU83</accession>
<dbReference type="PANTHER" id="PTHR30518:SF2">
    <property type="entry name" value="ENDOLYTIC MUREIN TRANSGLYCOSYLASE"/>
    <property type="match status" value="1"/>
</dbReference>
<feature type="compositionally biased region" description="Low complexity" evidence="8">
    <location>
        <begin position="67"/>
        <end position="92"/>
    </location>
</feature>
<evidence type="ECO:0000256" key="6">
    <source>
        <dbReference type="ARBA" id="ARBA00023316"/>
    </source>
</evidence>
<keyword evidence="2 7" id="KW-0812">Transmembrane</keyword>
<comment type="catalytic activity">
    <reaction evidence="7">
        <text>a peptidoglycan chain = a peptidoglycan chain with N-acetyl-1,6-anhydromuramyl-[peptide] at the reducing end + a peptidoglycan chain with N-acetylglucosamine at the non-reducing end.</text>
        <dbReference type="EC" id="4.2.2.29"/>
    </reaction>
</comment>